<sequence length="184" mass="20945">MMFAYQVNGDLSLALPNPEKDAEKLFASIEDSRESMQKWLPWVKDVQSVEDELKFLKHVNVNFGKGESLNVAIWWKQQPVGMISFNHIKKANMSADIGYWLARKARGQGVMHQALLGMVDIGFKDYGLNRLEIEAAVGNDGSNHVAQKAGFKLDGTLRANIRLLDGQYHDHNLYSLLRSEWHQF</sequence>
<dbReference type="PATRIC" id="fig|319653.3.peg.1359"/>
<dbReference type="Proteomes" id="UP000182818">
    <property type="component" value="Unassembled WGS sequence"/>
</dbReference>
<dbReference type="GO" id="GO:0005737">
    <property type="term" value="C:cytoplasm"/>
    <property type="evidence" value="ECO:0007669"/>
    <property type="project" value="TreeGrafter"/>
</dbReference>
<dbReference type="GO" id="GO:0008999">
    <property type="term" value="F:protein-N-terminal-alanine acetyltransferase activity"/>
    <property type="evidence" value="ECO:0007669"/>
    <property type="project" value="TreeGrafter"/>
</dbReference>
<dbReference type="EMBL" id="JQBY01000003">
    <property type="protein sequence ID" value="KRN83306.1"/>
    <property type="molecule type" value="Genomic_DNA"/>
</dbReference>
<dbReference type="GeneID" id="76042920"/>
<dbReference type="RefSeq" id="WP_371862109.1">
    <property type="nucleotide sequence ID" value="NZ_BJYP01000009.1"/>
</dbReference>
<dbReference type="InterPro" id="IPR051908">
    <property type="entry name" value="Ribosomal_N-acetyltransferase"/>
</dbReference>
<dbReference type="SUPFAM" id="SSF55729">
    <property type="entry name" value="Acyl-CoA N-acyltransferases (Nat)"/>
    <property type="match status" value="1"/>
</dbReference>
<dbReference type="Pfam" id="PF13302">
    <property type="entry name" value="Acetyltransf_3"/>
    <property type="match status" value="1"/>
</dbReference>
<dbReference type="InterPro" id="IPR016181">
    <property type="entry name" value="Acyl_CoA_acyltransferase"/>
</dbReference>
<dbReference type="Proteomes" id="UP000051749">
    <property type="component" value="Unassembled WGS sequence"/>
</dbReference>
<reference evidence="3 5" key="2">
    <citation type="submission" date="2016-10" db="EMBL/GenBank/DDBJ databases">
        <authorList>
            <person name="Varghese N."/>
            <person name="Submissions S."/>
        </authorList>
    </citation>
    <scope>NUCLEOTIDE SEQUENCE [LARGE SCALE GENOMIC DNA]</scope>
    <source>
        <strain evidence="3 5">CGMCC 1.3889</strain>
    </source>
</reference>
<accession>A0A0R2K9H6</accession>
<feature type="domain" description="N-acetyltransferase" evidence="1">
    <location>
        <begin position="23"/>
        <end position="174"/>
    </location>
</feature>
<dbReference type="GO" id="GO:1990189">
    <property type="term" value="F:protein N-terminal-serine acetyltransferase activity"/>
    <property type="evidence" value="ECO:0007669"/>
    <property type="project" value="TreeGrafter"/>
</dbReference>
<keyword evidence="2" id="KW-0808">Transferase</keyword>
<dbReference type="PANTHER" id="PTHR43441">
    <property type="entry name" value="RIBOSOMAL-PROTEIN-SERINE ACETYLTRANSFERASE"/>
    <property type="match status" value="1"/>
</dbReference>
<comment type="caution">
    <text evidence="2">The sequence shown here is derived from an EMBL/GenBank/DDBJ whole genome shotgun (WGS) entry which is preliminary data.</text>
</comment>
<dbReference type="PROSITE" id="PS51186">
    <property type="entry name" value="GNAT"/>
    <property type="match status" value="1"/>
</dbReference>
<reference evidence="2 4" key="1">
    <citation type="journal article" date="2015" name="Genome Announc.">
        <title>Expanding the biotechnology potential of lactobacilli through comparative genomics of 213 strains and associated genera.</title>
        <authorList>
            <person name="Sun Z."/>
            <person name="Harris H.M."/>
            <person name="McCann A."/>
            <person name="Guo C."/>
            <person name="Argimon S."/>
            <person name="Zhang W."/>
            <person name="Yang X."/>
            <person name="Jeffery I.B."/>
            <person name="Cooney J.C."/>
            <person name="Kagawa T.F."/>
            <person name="Liu W."/>
            <person name="Song Y."/>
            <person name="Salvetti E."/>
            <person name="Wrobel A."/>
            <person name="Rasinkangas P."/>
            <person name="Parkhill J."/>
            <person name="Rea M.C."/>
            <person name="O'Sullivan O."/>
            <person name="Ritari J."/>
            <person name="Douillard F.P."/>
            <person name="Paul Ross R."/>
            <person name="Yang R."/>
            <person name="Briner A.E."/>
            <person name="Felis G.E."/>
            <person name="de Vos W.M."/>
            <person name="Barrangou R."/>
            <person name="Klaenhammer T.R."/>
            <person name="Caufield P.W."/>
            <person name="Cui Y."/>
            <person name="Zhang H."/>
            <person name="O'Toole P.W."/>
        </authorList>
    </citation>
    <scope>NUCLEOTIDE SEQUENCE [LARGE SCALE GENOMIC DNA]</scope>
    <source>
        <strain evidence="2 4">DSM 22301</strain>
    </source>
</reference>
<protein>
    <submittedName>
        <fullName evidence="2 3">Acetyltransferase</fullName>
    </submittedName>
</protein>
<dbReference type="Gene3D" id="3.40.630.30">
    <property type="match status" value="1"/>
</dbReference>
<evidence type="ECO:0000313" key="5">
    <source>
        <dbReference type="Proteomes" id="UP000182818"/>
    </source>
</evidence>
<dbReference type="InterPro" id="IPR000182">
    <property type="entry name" value="GNAT_dom"/>
</dbReference>
<proteinExistence type="predicted"/>
<name>A0A0R2K9H6_9LACO</name>
<evidence type="ECO:0000259" key="1">
    <source>
        <dbReference type="PROSITE" id="PS51186"/>
    </source>
</evidence>
<evidence type="ECO:0000313" key="4">
    <source>
        <dbReference type="Proteomes" id="UP000051749"/>
    </source>
</evidence>
<gene>
    <name evidence="2" type="ORF">IV87_GL001341</name>
    <name evidence="3" type="ORF">SAMN04487973_10434</name>
</gene>
<dbReference type="STRING" id="319653.SAMN04487973_10434"/>
<evidence type="ECO:0000313" key="2">
    <source>
        <dbReference type="EMBL" id="KRN83306.1"/>
    </source>
</evidence>
<keyword evidence="5" id="KW-1185">Reference proteome</keyword>
<dbReference type="PANTHER" id="PTHR43441:SF11">
    <property type="entry name" value="RIBOSOMAL-PROTEIN-SERINE ACETYLTRANSFERASE"/>
    <property type="match status" value="1"/>
</dbReference>
<organism evidence="2 4">
    <name type="scientific">Pediococcus ethanolidurans</name>
    <dbReference type="NCBI Taxonomy" id="319653"/>
    <lineage>
        <taxon>Bacteria</taxon>
        <taxon>Bacillati</taxon>
        <taxon>Bacillota</taxon>
        <taxon>Bacilli</taxon>
        <taxon>Lactobacillales</taxon>
        <taxon>Lactobacillaceae</taxon>
        <taxon>Pediococcus</taxon>
    </lineage>
</organism>
<dbReference type="AlphaFoldDB" id="A0A0R2K9H6"/>
<evidence type="ECO:0000313" key="3">
    <source>
        <dbReference type="EMBL" id="SER29333.1"/>
    </source>
</evidence>
<dbReference type="EMBL" id="FOGK01000004">
    <property type="protein sequence ID" value="SER29333.1"/>
    <property type="molecule type" value="Genomic_DNA"/>
</dbReference>